<dbReference type="Gene3D" id="3.40.50.150">
    <property type="entry name" value="Vaccinia Virus protein VP39"/>
    <property type="match status" value="1"/>
</dbReference>
<dbReference type="GO" id="GO:0005634">
    <property type="term" value="C:nucleus"/>
    <property type="evidence" value="ECO:0007669"/>
    <property type="project" value="TreeGrafter"/>
</dbReference>
<feature type="compositionally biased region" description="Acidic residues" evidence="1">
    <location>
        <begin position="92"/>
        <end position="113"/>
    </location>
</feature>
<dbReference type="GO" id="GO:0008276">
    <property type="term" value="F:protein methyltransferase activity"/>
    <property type="evidence" value="ECO:0007669"/>
    <property type="project" value="InterPro"/>
</dbReference>
<dbReference type="Pfam" id="PF10294">
    <property type="entry name" value="Methyltransf_16"/>
    <property type="match status" value="1"/>
</dbReference>
<reference evidence="2" key="1">
    <citation type="submission" date="2022-08" db="UniProtKB">
        <authorList>
            <consortium name="EnsemblMetazoa"/>
        </authorList>
    </citation>
    <scope>IDENTIFICATION</scope>
    <source>
        <strain evidence="2">EBRO</strain>
    </source>
</reference>
<dbReference type="SUPFAM" id="SSF53335">
    <property type="entry name" value="S-adenosyl-L-methionine-dependent methyltransferases"/>
    <property type="match status" value="1"/>
</dbReference>
<sequence>MLIKMSTFEVTSELYTETEFRSTDTGNGNAISKFTFVYPNQRHNHQQQTSCVVSEAERNGEQAVLKNGYDKHKATENRSQRESSAESAENSIEPEEDANESEDDSASEYDDADVSNKKDSGEMKLHTAPNLEQPSIQIDEDGDLIVERRKKGAIDIEHRKSTKLDLVGLQIWRGALLLADYILHNERKFKQSHILELGSGVGLTSIVASMYAREVICTDIDIGGLLDLIRGNLERNAHLKNPHCRVDVSELDFKVSYQDYPRQLKDQLQHVQYVIAADVIYDDDITEAFVRTIVSLLLELPKLKAIYIALEKRYVFTLEDMDSVAPCYDYFLRYFQKRNSRFGVNRWKLINVCMDFPRYFDYEKVKDLVLLKICHASK</sequence>
<dbReference type="STRING" id="41427.A0A182JI46"/>
<accession>A0A182JI46</accession>
<dbReference type="AlphaFoldDB" id="A0A182JI46"/>
<feature type="compositionally biased region" description="Basic and acidic residues" evidence="1">
    <location>
        <begin position="68"/>
        <end position="84"/>
    </location>
</feature>
<dbReference type="FunFam" id="3.40.50.150:FF:000313">
    <property type="entry name" value="methyltransferase-like protein 22"/>
    <property type="match status" value="1"/>
</dbReference>
<name>A0A182JI46_ANOAO</name>
<feature type="region of interest" description="Disordered" evidence="1">
    <location>
        <begin position="64"/>
        <end position="139"/>
    </location>
</feature>
<dbReference type="InterPro" id="IPR019410">
    <property type="entry name" value="Methyltransf_16"/>
</dbReference>
<dbReference type="PANTHER" id="PTHR23108">
    <property type="entry name" value="METHYLTRANSFERASE-RELATED"/>
    <property type="match status" value="1"/>
</dbReference>
<dbReference type="InterPro" id="IPR038899">
    <property type="entry name" value="METTL22"/>
</dbReference>
<dbReference type="VEuPathDB" id="VectorBase:AATE018525"/>
<dbReference type="PANTHER" id="PTHR23108:SF0">
    <property type="entry name" value="METHYLTRANSFERASE-LIKE PROTEIN 22"/>
    <property type="match status" value="1"/>
</dbReference>
<evidence type="ECO:0000256" key="1">
    <source>
        <dbReference type="SAM" id="MobiDB-lite"/>
    </source>
</evidence>
<organism evidence="2">
    <name type="scientific">Anopheles atroparvus</name>
    <name type="common">European mosquito</name>
    <dbReference type="NCBI Taxonomy" id="41427"/>
    <lineage>
        <taxon>Eukaryota</taxon>
        <taxon>Metazoa</taxon>
        <taxon>Ecdysozoa</taxon>
        <taxon>Arthropoda</taxon>
        <taxon>Hexapoda</taxon>
        <taxon>Insecta</taxon>
        <taxon>Pterygota</taxon>
        <taxon>Neoptera</taxon>
        <taxon>Endopterygota</taxon>
        <taxon>Diptera</taxon>
        <taxon>Nematocera</taxon>
        <taxon>Culicoidea</taxon>
        <taxon>Culicidae</taxon>
        <taxon>Anophelinae</taxon>
        <taxon>Anopheles</taxon>
    </lineage>
</organism>
<proteinExistence type="predicted"/>
<dbReference type="EnsemblMetazoa" id="AATE018525-RA">
    <property type="protein sequence ID" value="AATE018525-PA.1"/>
    <property type="gene ID" value="AATE018525"/>
</dbReference>
<evidence type="ECO:0000313" key="2">
    <source>
        <dbReference type="EnsemblMetazoa" id="AATE018525-PA.1"/>
    </source>
</evidence>
<dbReference type="InterPro" id="IPR029063">
    <property type="entry name" value="SAM-dependent_MTases_sf"/>
</dbReference>
<protein>
    <submittedName>
        <fullName evidence="2">Uncharacterized protein</fullName>
    </submittedName>
</protein>
<feature type="compositionally biased region" description="Basic and acidic residues" evidence="1">
    <location>
        <begin position="114"/>
        <end position="125"/>
    </location>
</feature>